<gene>
    <name evidence="1" type="ORF">WN55_09733</name>
</gene>
<evidence type="ECO:0000313" key="2">
    <source>
        <dbReference type="Proteomes" id="UP000076502"/>
    </source>
</evidence>
<accession>A0A154P0Q3</accession>
<dbReference type="Proteomes" id="UP000076502">
    <property type="component" value="Unassembled WGS sequence"/>
</dbReference>
<dbReference type="EMBL" id="KQ434783">
    <property type="protein sequence ID" value="KZC04934.1"/>
    <property type="molecule type" value="Genomic_DNA"/>
</dbReference>
<protein>
    <submittedName>
        <fullName evidence="1">Uncharacterized protein</fullName>
    </submittedName>
</protein>
<keyword evidence="2" id="KW-1185">Reference proteome</keyword>
<evidence type="ECO:0000313" key="1">
    <source>
        <dbReference type="EMBL" id="KZC04934.1"/>
    </source>
</evidence>
<dbReference type="AlphaFoldDB" id="A0A154P0Q3"/>
<proteinExistence type="predicted"/>
<sequence length="54" mass="6605">MQYVTYSRIFYHVQNIPYSHVQSQILAFYYSQKINDQNELELHISIKQPYGMIY</sequence>
<name>A0A154P0Q3_DUFNO</name>
<organism evidence="1 2">
    <name type="scientific">Dufourea novaeangliae</name>
    <name type="common">Sweat bee</name>
    <dbReference type="NCBI Taxonomy" id="178035"/>
    <lineage>
        <taxon>Eukaryota</taxon>
        <taxon>Metazoa</taxon>
        <taxon>Ecdysozoa</taxon>
        <taxon>Arthropoda</taxon>
        <taxon>Hexapoda</taxon>
        <taxon>Insecta</taxon>
        <taxon>Pterygota</taxon>
        <taxon>Neoptera</taxon>
        <taxon>Endopterygota</taxon>
        <taxon>Hymenoptera</taxon>
        <taxon>Apocrita</taxon>
        <taxon>Aculeata</taxon>
        <taxon>Apoidea</taxon>
        <taxon>Anthophila</taxon>
        <taxon>Halictidae</taxon>
        <taxon>Rophitinae</taxon>
        <taxon>Dufourea</taxon>
    </lineage>
</organism>
<reference evidence="1 2" key="1">
    <citation type="submission" date="2015-07" db="EMBL/GenBank/DDBJ databases">
        <title>The genome of Dufourea novaeangliae.</title>
        <authorList>
            <person name="Pan H."/>
            <person name="Kapheim K."/>
        </authorList>
    </citation>
    <scope>NUCLEOTIDE SEQUENCE [LARGE SCALE GENOMIC DNA]</scope>
    <source>
        <strain evidence="1">0120121106</strain>
        <tissue evidence="1">Whole body</tissue>
    </source>
</reference>